<dbReference type="InterPro" id="IPR012334">
    <property type="entry name" value="Pectin_lyas_fold"/>
</dbReference>
<proteinExistence type="predicted"/>
<dbReference type="Proteomes" id="UP000568380">
    <property type="component" value="Unassembled WGS sequence"/>
</dbReference>
<evidence type="ECO:0008006" key="3">
    <source>
        <dbReference type="Google" id="ProtNLM"/>
    </source>
</evidence>
<keyword evidence="2" id="KW-1185">Reference proteome</keyword>
<protein>
    <recommendedName>
        <fullName evidence="3">Right-handed parallel beta-helix repeat-containing protein</fullName>
    </recommendedName>
</protein>
<name>A0A7W8EKJ4_9ACTN</name>
<organism evidence="1 2">
    <name type="scientific">Nonomuraea endophytica</name>
    <dbReference type="NCBI Taxonomy" id="714136"/>
    <lineage>
        <taxon>Bacteria</taxon>
        <taxon>Bacillati</taxon>
        <taxon>Actinomycetota</taxon>
        <taxon>Actinomycetes</taxon>
        <taxon>Streptosporangiales</taxon>
        <taxon>Streptosporangiaceae</taxon>
        <taxon>Nonomuraea</taxon>
    </lineage>
</organism>
<reference evidence="1 2" key="1">
    <citation type="submission" date="2020-08" db="EMBL/GenBank/DDBJ databases">
        <title>Genomic Encyclopedia of Type Strains, Phase IV (KMG-IV): sequencing the most valuable type-strain genomes for metagenomic binning, comparative biology and taxonomic classification.</title>
        <authorList>
            <person name="Goeker M."/>
        </authorList>
    </citation>
    <scope>NUCLEOTIDE SEQUENCE [LARGE SCALE GENOMIC DNA]</scope>
    <source>
        <strain evidence="1 2">DSM 45385</strain>
    </source>
</reference>
<comment type="caution">
    <text evidence="1">The sequence shown here is derived from an EMBL/GenBank/DDBJ whole genome shotgun (WGS) entry which is preliminary data.</text>
</comment>
<dbReference type="InterPro" id="IPR011050">
    <property type="entry name" value="Pectin_lyase_fold/virulence"/>
</dbReference>
<evidence type="ECO:0000313" key="1">
    <source>
        <dbReference type="EMBL" id="MBB5082661.1"/>
    </source>
</evidence>
<evidence type="ECO:0000313" key="2">
    <source>
        <dbReference type="Proteomes" id="UP000568380"/>
    </source>
</evidence>
<dbReference type="EMBL" id="JACHIN010000014">
    <property type="protein sequence ID" value="MBB5082661.1"/>
    <property type="molecule type" value="Genomic_DNA"/>
</dbReference>
<dbReference type="AlphaFoldDB" id="A0A7W8EKJ4"/>
<dbReference type="SUPFAM" id="SSF51126">
    <property type="entry name" value="Pectin lyase-like"/>
    <property type="match status" value="1"/>
</dbReference>
<dbReference type="Gene3D" id="2.160.20.10">
    <property type="entry name" value="Single-stranded right-handed beta-helix, Pectin lyase-like"/>
    <property type="match status" value="1"/>
</dbReference>
<dbReference type="RefSeq" id="WP_184971088.1">
    <property type="nucleotide sequence ID" value="NZ_JACHIN010000014.1"/>
</dbReference>
<sequence length="392" mass="41465">MNYWERSQLGGEVAWKTLAKASAANLPAGAKLLLRRGGSWTGRLAVTESGTAAAPIVIDAYGTGARPIVKGDGEACVDLAGNYVEVYNLQVGVDGDAGRCSWAGVKVRGDDNVVERNYITGAAAGVFIEEGTKYTAVTANEFVNNNHMSKNTPVPDNDDSGAFAILVHGDDSNIGWNTMKGSIADSHDYVLDGAAVEIFYGSRNRVHHNISIDNDTFTELGTYDDDADGITTGNVFEYNAIYGAKGRGGLVTRGPVHEDGRPEPNGPVFATAFNNNSVYLTNAVAEGVVCDAGCTNRHLSMSQNIVYAAKKSAYSESGFTDNHRNVFSGGQYQMPHSPDSKYADPRFDPAGPLRLRAGSPAIGLGVTKFNDLDLAGVAVGKDGAIEAGAYEY</sequence>
<gene>
    <name evidence="1" type="ORF">HNR40_008157</name>
</gene>
<accession>A0A7W8EKJ4</accession>